<keyword evidence="6" id="KW-0967">Endosome</keyword>
<name>R7UMX7_CAPTE</name>
<proteinExistence type="predicted"/>
<dbReference type="HOGENOM" id="CLU_020945_1_1_1"/>
<evidence type="ECO:0000256" key="11">
    <source>
        <dbReference type="ARBA" id="ARBA00023303"/>
    </source>
</evidence>
<evidence type="ECO:0000256" key="1">
    <source>
        <dbReference type="ARBA" id="ARBA00004337"/>
    </source>
</evidence>
<dbReference type="GO" id="GO:0005765">
    <property type="term" value="C:lysosomal membrane"/>
    <property type="evidence" value="ECO:0007669"/>
    <property type="project" value="TreeGrafter"/>
</dbReference>
<dbReference type="GO" id="GO:0010008">
    <property type="term" value="C:endosome membrane"/>
    <property type="evidence" value="ECO:0007669"/>
    <property type="project" value="UniProtKB-SubCell"/>
</dbReference>
<dbReference type="OrthoDB" id="263481at2759"/>
<keyword evidence="3" id="KW-0813">Transport</keyword>
<keyword evidence="5 13" id="KW-0812">Transmembrane</keyword>
<dbReference type="GO" id="GO:0072345">
    <property type="term" value="F:NAADP-sensitive calcium-release channel activity"/>
    <property type="evidence" value="ECO:0007669"/>
    <property type="project" value="TreeGrafter"/>
</dbReference>
<dbReference type="EnsemblMetazoa" id="CapteT136028">
    <property type="protein sequence ID" value="CapteP136028"/>
    <property type="gene ID" value="CapteG136028"/>
</dbReference>
<dbReference type="OMA" id="WQARRKF"/>
<dbReference type="Pfam" id="PF08016">
    <property type="entry name" value="PKD_channel"/>
    <property type="match status" value="1"/>
</dbReference>
<dbReference type="GO" id="GO:0005886">
    <property type="term" value="C:plasma membrane"/>
    <property type="evidence" value="ECO:0007669"/>
    <property type="project" value="UniProtKB-SubCell"/>
</dbReference>
<feature type="transmembrane region" description="Helical" evidence="13">
    <location>
        <begin position="371"/>
        <end position="395"/>
    </location>
</feature>
<evidence type="ECO:0000256" key="8">
    <source>
        <dbReference type="ARBA" id="ARBA00023065"/>
    </source>
</evidence>
<sequence>MPSGESNSIHSDRPHCQEGDLLRRKLKFFFMNPCEKWRAKRRFPWKMVLQLVKIFFVTAQLALFGFDRGGHVDFLEKSNIAFKHLFLEGWQPSFETMPYPPATGAFAVYTIPEFFSSVNYALRQYNLTEKVAIGTYHFSNPNATKPPVVMCNTFYKIGKISAHNQSFLFDDTKIEDCFQLLPVIEYDESTQSAVAIYDVEKFLLLRNKSINFDSIISVELKFSVKTVHLRKLSKVHTPDCFRFNISIFYDNSLHNGQMTVALSCSQEMLKCNGKVTSDVDEGPLLTLVTIFDAIVILVSSVSLFLCCRSLHRGNQLRKETSVFFEERLNHPLQVHSHFEFVNFWYIMIVINDLMTIVGSGLKIRIENKESAAYEACGVLLGTANLLVWFGVLRYLGFFEKYNILILTMKKSAPNILRFLVCAGVFYFGFTVCGWVVLGPYHLKFRTLSVASECLFALVNGDELYVTFATIPNTGSYVWWYSRVFLYVFISFFIYVVLSVFISVIMDTYETIKSYYEHGFPKTELQQFYDQITDEAHELFTQHPKQSRGSCCLCGCIPACIASCRNCASSRDSME</sequence>
<comment type="subcellular location">
    <subcellularLocation>
        <location evidence="2">Cell membrane</location>
        <topology evidence="2">Multi-pass membrane protein</topology>
    </subcellularLocation>
    <subcellularLocation>
        <location evidence="1">Endosome membrane</location>
        <topology evidence="1">Multi-pass membrane protein</topology>
    </subcellularLocation>
</comment>
<keyword evidence="18" id="KW-1185">Reference proteome</keyword>
<evidence type="ECO:0000256" key="9">
    <source>
        <dbReference type="ARBA" id="ARBA00023136"/>
    </source>
</evidence>
<comment type="catalytic activity">
    <reaction evidence="12">
        <text>Ca(2+)(in) = Ca(2+)(out)</text>
        <dbReference type="Rhea" id="RHEA:29671"/>
        <dbReference type="ChEBI" id="CHEBI:29108"/>
    </reaction>
</comment>
<feature type="domain" description="Mucolipin extracytosolic" evidence="15">
    <location>
        <begin position="72"/>
        <end position="271"/>
    </location>
</feature>
<feature type="transmembrane region" description="Helical" evidence="13">
    <location>
        <begin position="343"/>
        <end position="365"/>
    </location>
</feature>
<dbReference type="EMBL" id="AMQN01007887">
    <property type="status" value="NOT_ANNOTATED_CDS"/>
    <property type="molecule type" value="Genomic_DNA"/>
</dbReference>
<reference evidence="16 18" key="2">
    <citation type="journal article" date="2013" name="Nature">
        <title>Insights into bilaterian evolution from three spiralian genomes.</title>
        <authorList>
            <person name="Simakov O."/>
            <person name="Marletaz F."/>
            <person name="Cho S.J."/>
            <person name="Edsinger-Gonzales E."/>
            <person name="Havlak P."/>
            <person name="Hellsten U."/>
            <person name="Kuo D.H."/>
            <person name="Larsson T."/>
            <person name="Lv J."/>
            <person name="Arendt D."/>
            <person name="Savage R."/>
            <person name="Osoegawa K."/>
            <person name="de Jong P."/>
            <person name="Grimwood J."/>
            <person name="Chapman J.A."/>
            <person name="Shapiro H."/>
            <person name="Aerts A."/>
            <person name="Otillar R.P."/>
            <person name="Terry A.Y."/>
            <person name="Boore J.L."/>
            <person name="Grigoriev I.V."/>
            <person name="Lindberg D.R."/>
            <person name="Seaver E.C."/>
            <person name="Weisblat D.A."/>
            <person name="Putnam N.H."/>
            <person name="Rokhsar D.S."/>
        </authorList>
    </citation>
    <scope>NUCLEOTIDE SEQUENCE</scope>
    <source>
        <strain evidence="16 18">I ESC-2004</strain>
    </source>
</reference>
<keyword evidence="4" id="KW-1003">Cell membrane</keyword>
<evidence type="ECO:0000256" key="2">
    <source>
        <dbReference type="ARBA" id="ARBA00004651"/>
    </source>
</evidence>
<evidence type="ECO:0000313" key="17">
    <source>
        <dbReference type="EnsemblMetazoa" id="CapteP136028"/>
    </source>
</evidence>
<protein>
    <submittedName>
        <fullName evidence="16 17">Uncharacterized protein</fullName>
    </submittedName>
</protein>
<dbReference type="FunFam" id="1.10.287.70:FF:000033">
    <property type="entry name" value="Mucolipin 1"/>
    <property type="match status" value="1"/>
</dbReference>
<evidence type="ECO:0000256" key="4">
    <source>
        <dbReference type="ARBA" id="ARBA00022475"/>
    </source>
</evidence>
<feature type="transmembrane region" description="Helical" evidence="13">
    <location>
        <begin position="415"/>
        <end position="437"/>
    </location>
</feature>
<dbReference type="Proteomes" id="UP000014760">
    <property type="component" value="Unassembled WGS sequence"/>
</dbReference>
<evidence type="ECO:0000256" key="13">
    <source>
        <dbReference type="SAM" id="Phobius"/>
    </source>
</evidence>
<dbReference type="InterPro" id="IPR049134">
    <property type="entry name" value="MCLN_ECD"/>
</dbReference>
<keyword evidence="8" id="KW-0406">Ion transport</keyword>
<keyword evidence="7 13" id="KW-1133">Transmembrane helix</keyword>
<keyword evidence="10" id="KW-1015">Disulfide bond</keyword>
<evidence type="ECO:0000256" key="6">
    <source>
        <dbReference type="ARBA" id="ARBA00022753"/>
    </source>
</evidence>
<dbReference type="PANTHER" id="PTHR12127:SF7">
    <property type="entry name" value="SD02261P"/>
    <property type="match status" value="1"/>
</dbReference>
<feature type="transmembrane region" description="Helical" evidence="13">
    <location>
        <begin position="284"/>
        <end position="307"/>
    </location>
</feature>
<keyword evidence="9 13" id="KW-0472">Membrane</keyword>
<organism evidence="16">
    <name type="scientific">Capitella teleta</name>
    <name type="common">Polychaete worm</name>
    <dbReference type="NCBI Taxonomy" id="283909"/>
    <lineage>
        <taxon>Eukaryota</taxon>
        <taxon>Metazoa</taxon>
        <taxon>Spiralia</taxon>
        <taxon>Lophotrochozoa</taxon>
        <taxon>Annelida</taxon>
        <taxon>Polychaeta</taxon>
        <taxon>Sedentaria</taxon>
        <taxon>Scolecida</taxon>
        <taxon>Capitellidae</taxon>
        <taxon>Capitella</taxon>
    </lineage>
</organism>
<dbReference type="EMBL" id="KB301649">
    <property type="protein sequence ID" value="ELU05297.1"/>
    <property type="molecule type" value="Genomic_DNA"/>
</dbReference>
<evidence type="ECO:0000256" key="3">
    <source>
        <dbReference type="ARBA" id="ARBA00022448"/>
    </source>
</evidence>
<dbReference type="STRING" id="283909.R7UMX7"/>
<reference evidence="18" key="1">
    <citation type="submission" date="2012-12" db="EMBL/GenBank/DDBJ databases">
        <authorList>
            <person name="Hellsten U."/>
            <person name="Grimwood J."/>
            <person name="Chapman J.A."/>
            <person name="Shapiro H."/>
            <person name="Aerts A."/>
            <person name="Otillar R.P."/>
            <person name="Terry A.Y."/>
            <person name="Boore J.L."/>
            <person name="Simakov O."/>
            <person name="Marletaz F."/>
            <person name="Cho S.-J."/>
            <person name="Edsinger-Gonzales E."/>
            <person name="Havlak P."/>
            <person name="Kuo D.-H."/>
            <person name="Larsson T."/>
            <person name="Lv J."/>
            <person name="Arendt D."/>
            <person name="Savage R."/>
            <person name="Osoegawa K."/>
            <person name="de Jong P."/>
            <person name="Lindberg D.R."/>
            <person name="Seaver E.C."/>
            <person name="Weisblat D.A."/>
            <person name="Putnam N.H."/>
            <person name="Grigoriev I.V."/>
            <person name="Rokhsar D.S."/>
        </authorList>
    </citation>
    <scope>NUCLEOTIDE SEQUENCE</scope>
    <source>
        <strain evidence="18">I ESC-2004</strain>
    </source>
</reference>
<dbReference type="InterPro" id="IPR039031">
    <property type="entry name" value="Mucolipin"/>
</dbReference>
<evidence type="ECO:0000256" key="7">
    <source>
        <dbReference type="ARBA" id="ARBA00022989"/>
    </source>
</evidence>
<evidence type="ECO:0000256" key="10">
    <source>
        <dbReference type="ARBA" id="ARBA00023157"/>
    </source>
</evidence>
<evidence type="ECO:0000259" key="14">
    <source>
        <dbReference type="Pfam" id="PF08016"/>
    </source>
</evidence>
<accession>R7UMX7</accession>
<feature type="transmembrane region" description="Helical" evidence="13">
    <location>
        <begin position="483"/>
        <end position="505"/>
    </location>
</feature>
<keyword evidence="11" id="KW-0407">Ion channel</keyword>
<evidence type="ECO:0000256" key="12">
    <source>
        <dbReference type="ARBA" id="ARBA00036634"/>
    </source>
</evidence>
<dbReference type="AlphaFoldDB" id="R7UMX7"/>
<evidence type="ECO:0000313" key="16">
    <source>
        <dbReference type="EMBL" id="ELU05297.1"/>
    </source>
</evidence>
<dbReference type="InterPro" id="IPR013122">
    <property type="entry name" value="PKD1_2_channel"/>
</dbReference>
<dbReference type="CDD" id="cd21050">
    <property type="entry name" value="ELD_TRPML"/>
    <property type="match status" value="1"/>
</dbReference>
<dbReference type="FunCoup" id="R7UMX7">
    <property type="interactions" value="302"/>
</dbReference>
<feature type="domain" description="Polycystin cation channel PKD1/PKD2" evidence="14">
    <location>
        <begin position="377"/>
        <end position="511"/>
    </location>
</feature>
<dbReference type="PANTHER" id="PTHR12127">
    <property type="entry name" value="MUCOLIPIN"/>
    <property type="match status" value="1"/>
</dbReference>
<dbReference type="Gene3D" id="1.10.287.70">
    <property type="match status" value="1"/>
</dbReference>
<evidence type="ECO:0000256" key="5">
    <source>
        <dbReference type="ARBA" id="ARBA00022692"/>
    </source>
</evidence>
<evidence type="ECO:0000313" key="18">
    <source>
        <dbReference type="Proteomes" id="UP000014760"/>
    </source>
</evidence>
<gene>
    <name evidence="16" type="ORF">CAPTEDRAFT_136028</name>
</gene>
<evidence type="ECO:0000259" key="15">
    <source>
        <dbReference type="Pfam" id="PF21381"/>
    </source>
</evidence>
<dbReference type="Pfam" id="PF21381">
    <property type="entry name" value="MCLN_ECD"/>
    <property type="match status" value="1"/>
</dbReference>
<reference evidence="17" key="3">
    <citation type="submission" date="2015-06" db="UniProtKB">
        <authorList>
            <consortium name="EnsemblMetazoa"/>
        </authorList>
    </citation>
    <scope>IDENTIFICATION</scope>
</reference>